<evidence type="ECO:0000256" key="4">
    <source>
        <dbReference type="ARBA" id="ARBA00022801"/>
    </source>
</evidence>
<dbReference type="EMBL" id="FO082872">
    <property type="protein sequence ID" value="CCF73847.1"/>
    <property type="molecule type" value="Genomic_DNA"/>
</dbReference>
<dbReference type="Pfam" id="PF21010">
    <property type="entry name" value="HA2_C"/>
    <property type="match status" value="1"/>
</dbReference>
<dbReference type="GO" id="GO:0016887">
    <property type="term" value="F:ATP hydrolysis activity"/>
    <property type="evidence" value="ECO:0007669"/>
    <property type="project" value="RHEA"/>
</dbReference>
<dbReference type="SUPFAM" id="SSF52540">
    <property type="entry name" value="P-loop containing nucleoside triphosphate hydrolases"/>
    <property type="match status" value="1"/>
</dbReference>
<dbReference type="GO" id="GO:0006397">
    <property type="term" value="P:mRNA processing"/>
    <property type="evidence" value="ECO:0007669"/>
    <property type="project" value="UniProtKB-KW"/>
</dbReference>
<keyword evidence="2" id="KW-0507">mRNA processing</keyword>
<protein>
    <recommendedName>
        <fullName evidence="1">RNA helicase</fullName>
        <ecNumber evidence="1">3.6.4.13</ecNumber>
    </recommendedName>
</protein>
<evidence type="ECO:0000313" key="12">
    <source>
        <dbReference type="Proteomes" id="UP000002899"/>
    </source>
</evidence>
<dbReference type="InterPro" id="IPR007502">
    <property type="entry name" value="Helicase-assoc_dom"/>
</dbReference>
<dbReference type="InterPro" id="IPR048333">
    <property type="entry name" value="HA2_WH"/>
</dbReference>
<accession>I7J6J7</accession>
<evidence type="ECO:0000256" key="1">
    <source>
        <dbReference type="ARBA" id="ARBA00012552"/>
    </source>
</evidence>
<evidence type="ECO:0000256" key="8">
    <source>
        <dbReference type="ARBA" id="ARBA00047984"/>
    </source>
</evidence>
<keyword evidence="7" id="KW-0508">mRNA splicing</keyword>
<dbReference type="InterPro" id="IPR014001">
    <property type="entry name" value="Helicase_ATP-bd"/>
</dbReference>
<keyword evidence="6" id="KW-0067">ATP-binding</keyword>
<dbReference type="RefSeq" id="XP_012648456.1">
    <property type="nucleotide sequence ID" value="XM_012793002.1"/>
</dbReference>
<gene>
    <name evidence="11" type="ORF">BMR1_02g03475</name>
</gene>
<dbReference type="Pfam" id="PF00271">
    <property type="entry name" value="Helicase_C"/>
    <property type="match status" value="1"/>
</dbReference>
<reference evidence="11 12" key="3">
    <citation type="journal article" date="2016" name="Sci. Rep.">
        <title>Genome-wide diversity and gene expression profiling of Babesia microti isolates identify polymorphic genes that mediate host-pathogen interactions.</title>
        <authorList>
            <person name="Silva J.C."/>
            <person name="Cornillot E."/>
            <person name="McCracken C."/>
            <person name="Usmani-Brown S."/>
            <person name="Dwivedi A."/>
            <person name="Ifeonu O.O."/>
            <person name="Crabtree J."/>
            <person name="Gotia H.T."/>
            <person name="Virji A.Z."/>
            <person name="Reynes C."/>
            <person name="Colinge J."/>
            <person name="Kumar V."/>
            <person name="Lawres L."/>
            <person name="Pazzi J.E."/>
            <person name="Pablo J.V."/>
            <person name="Hung C."/>
            <person name="Brancato J."/>
            <person name="Kumari P."/>
            <person name="Orvis J."/>
            <person name="Tretina K."/>
            <person name="Chibucos M."/>
            <person name="Ott S."/>
            <person name="Sadzewicz L."/>
            <person name="Sengamalay N."/>
            <person name="Shetty A.C."/>
            <person name="Su Q."/>
            <person name="Tallon L."/>
            <person name="Fraser C.M."/>
            <person name="Frutos R."/>
            <person name="Molina D.M."/>
            <person name="Krause P.J."/>
            <person name="Ben Mamoun C."/>
        </authorList>
    </citation>
    <scope>NUCLEOTIDE SEQUENCE [LARGE SCALE GENOMIC DNA]</scope>
    <source>
        <strain evidence="11 12">RI</strain>
    </source>
</reference>
<organism evidence="11 12">
    <name type="scientific">Babesia microti (strain RI)</name>
    <dbReference type="NCBI Taxonomy" id="1133968"/>
    <lineage>
        <taxon>Eukaryota</taxon>
        <taxon>Sar</taxon>
        <taxon>Alveolata</taxon>
        <taxon>Apicomplexa</taxon>
        <taxon>Aconoidasida</taxon>
        <taxon>Piroplasmida</taxon>
        <taxon>Babesiidae</taxon>
        <taxon>Babesia</taxon>
    </lineage>
</organism>
<reference evidence="11 12" key="2">
    <citation type="journal article" date="2013" name="PLoS ONE">
        <title>Whole genome mapping and re-organization of the nuclear and mitochondrial genomes of Babesia microti isolates.</title>
        <authorList>
            <person name="Cornillot E."/>
            <person name="Dassouli A."/>
            <person name="Garg A."/>
            <person name="Pachikara N."/>
            <person name="Randazzo S."/>
            <person name="Depoix D."/>
            <person name="Carcy B."/>
            <person name="Delbecq S."/>
            <person name="Frutos R."/>
            <person name="Silva J.C."/>
            <person name="Sutton R."/>
            <person name="Krause P.J."/>
            <person name="Mamoun C.B."/>
        </authorList>
    </citation>
    <scope>NUCLEOTIDE SEQUENCE [LARGE SCALE GENOMIC DNA]</scope>
    <source>
        <strain evidence="11 12">RI</strain>
    </source>
</reference>
<evidence type="ECO:0000256" key="6">
    <source>
        <dbReference type="ARBA" id="ARBA00022840"/>
    </source>
</evidence>
<dbReference type="GO" id="GO:0003724">
    <property type="term" value="F:RNA helicase activity"/>
    <property type="evidence" value="ECO:0007669"/>
    <property type="project" value="UniProtKB-EC"/>
</dbReference>
<dbReference type="Proteomes" id="UP000002899">
    <property type="component" value="Chromosome II"/>
</dbReference>
<evidence type="ECO:0000313" key="11">
    <source>
        <dbReference type="EMBL" id="CCF73847.1"/>
    </source>
</evidence>
<dbReference type="InterPro" id="IPR011545">
    <property type="entry name" value="DEAD/DEAH_box_helicase_dom"/>
</dbReference>
<dbReference type="Pfam" id="PF00270">
    <property type="entry name" value="DEAD"/>
    <property type="match status" value="1"/>
</dbReference>
<dbReference type="GeneID" id="24424477"/>
<dbReference type="Pfam" id="PF04408">
    <property type="entry name" value="WHD_HA2"/>
    <property type="match status" value="1"/>
</dbReference>
<dbReference type="InterPro" id="IPR001650">
    <property type="entry name" value="Helicase_C-like"/>
</dbReference>
<evidence type="ECO:0000259" key="9">
    <source>
        <dbReference type="PROSITE" id="PS51192"/>
    </source>
</evidence>
<dbReference type="CDD" id="cd18791">
    <property type="entry name" value="SF2_C_RHA"/>
    <property type="match status" value="1"/>
</dbReference>
<feature type="domain" description="Helicase ATP-binding" evidence="9">
    <location>
        <begin position="65"/>
        <end position="228"/>
    </location>
</feature>
<dbReference type="PROSITE" id="PS51192">
    <property type="entry name" value="HELICASE_ATP_BIND_1"/>
    <property type="match status" value="1"/>
</dbReference>
<keyword evidence="4 11" id="KW-0378">Hydrolase</keyword>
<proteinExistence type="predicted"/>
<dbReference type="FunFam" id="3.40.50.300:FF:000615">
    <property type="entry name" value="pre-mRNA-splicing factor ATP-dependent RNA helicase DEAH7"/>
    <property type="match status" value="1"/>
</dbReference>
<dbReference type="GO" id="GO:0005524">
    <property type="term" value="F:ATP binding"/>
    <property type="evidence" value="ECO:0007669"/>
    <property type="project" value="UniProtKB-KW"/>
</dbReference>
<dbReference type="PANTHER" id="PTHR18934:SF109">
    <property type="entry name" value="ATP-DEPENDENT RNA HELICASE DHX15 HOMOLOG"/>
    <property type="match status" value="1"/>
</dbReference>
<name>I7J6J7_BABMR</name>
<evidence type="ECO:0000256" key="2">
    <source>
        <dbReference type="ARBA" id="ARBA00022664"/>
    </source>
</evidence>
<dbReference type="PROSITE" id="PS00690">
    <property type="entry name" value="DEAH_ATP_HELICASE"/>
    <property type="match status" value="1"/>
</dbReference>
<dbReference type="SMART" id="SM00487">
    <property type="entry name" value="DEXDc"/>
    <property type="match status" value="1"/>
</dbReference>
<evidence type="ECO:0000256" key="5">
    <source>
        <dbReference type="ARBA" id="ARBA00022806"/>
    </source>
</evidence>
<dbReference type="FunFam" id="1.20.120.1080:FF:000003">
    <property type="entry name" value="Pre-mRNA-splicing factor ATP-dependent RNA helicase PRP43"/>
    <property type="match status" value="1"/>
</dbReference>
<keyword evidence="12" id="KW-1185">Reference proteome</keyword>
<dbReference type="SMART" id="SM00490">
    <property type="entry name" value="HELICc"/>
    <property type="match status" value="1"/>
</dbReference>
<sequence>MIGAGPPLKRRINLSKFSDSPNDINNSQIKSNVNPYNGLNYSQRYYKILEVRKTLPAWMERERFLELLARNNTLILIGETGSGKTTQIPQFALSASWLGNKSIAVTQPRRVAAISVAARVSEELDVELGSFVGYSIRFEEKSCPSTRLKFLTDGMLLREAQSDNLLSKYGLIVLDEAHERTISTDILFGIVKGVIEKRTDLKVVVMSATLDAGKFRSYFKHAEVLMIPGKMYPVEIIYSNKPEKDYLKSAVAKVVEIHRNEPHGDILVFLTGEEEIENGKLLIEKALLEYDDIDTQLFVFPLYSSLPSAQQSKVFETVNGRKCILSTNIAETSLTIDGIVYVIDTGFSKQKVYNPRTRMESLLVSQISKASANQRTGRAGRTRPGKCFRLYTEFSYSTLVESTFPEILRSNISSVILSLKKLGIDDLVHFDFMDPPAPETMMRALEELNFLGALDDEGELTSKGSIMADFPIEPQLARTLIDSGHYKCTSSVLSIIAMLSVPYCFIRPRDRANQADEMKSQFSHEGGDHMTLLNVFNDFVKKCDVTPDYFDVDTCKSYCNTNFLNFRSFSNAINVRKQLDKLLHKHNLVNDDNNREESAIIDAFLNGFFQQVALRSSKGHYLTLRDGQMVLLHPSTVLLTHPEWVIYHEFVLTTKSYIRTVSAIKGSKLAKLASEYLQNIELKGEVLHKVRSLSRF</sequence>
<dbReference type="KEGG" id="bmic:BMR1_02g03475"/>
<comment type="catalytic activity">
    <reaction evidence="8">
        <text>ATP + H2O = ADP + phosphate + H(+)</text>
        <dbReference type="Rhea" id="RHEA:13065"/>
        <dbReference type="ChEBI" id="CHEBI:15377"/>
        <dbReference type="ChEBI" id="CHEBI:15378"/>
        <dbReference type="ChEBI" id="CHEBI:30616"/>
        <dbReference type="ChEBI" id="CHEBI:43474"/>
        <dbReference type="ChEBI" id="CHEBI:456216"/>
        <dbReference type="EC" id="3.6.4.13"/>
    </reaction>
</comment>
<dbReference type="SMART" id="SM00847">
    <property type="entry name" value="HA2"/>
    <property type="match status" value="1"/>
</dbReference>
<evidence type="ECO:0000259" key="10">
    <source>
        <dbReference type="PROSITE" id="PS51194"/>
    </source>
</evidence>
<dbReference type="InterPro" id="IPR002464">
    <property type="entry name" value="DNA/RNA_helicase_DEAH_CS"/>
</dbReference>
<dbReference type="Gene3D" id="3.40.50.300">
    <property type="entry name" value="P-loop containing nucleotide triphosphate hydrolases"/>
    <property type="match status" value="2"/>
</dbReference>
<dbReference type="OrthoDB" id="10253254at2759"/>
<keyword evidence="3" id="KW-0547">Nucleotide-binding</keyword>
<dbReference type="EC" id="3.6.4.13" evidence="1"/>
<dbReference type="GO" id="GO:0008380">
    <property type="term" value="P:RNA splicing"/>
    <property type="evidence" value="ECO:0007669"/>
    <property type="project" value="UniProtKB-KW"/>
</dbReference>
<dbReference type="GO" id="GO:0003723">
    <property type="term" value="F:RNA binding"/>
    <property type="evidence" value="ECO:0007669"/>
    <property type="project" value="TreeGrafter"/>
</dbReference>
<dbReference type="VEuPathDB" id="PiroplasmaDB:BMR1_02g03475"/>
<dbReference type="PANTHER" id="PTHR18934">
    <property type="entry name" value="ATP-DEPENDENT RNA HELICASE"/>
    <property type="match status" value="1"/>
</dbReference>
<dbReference type="PROSITE" id="PS51194">
    <property type="entry name" value="HELICASE_CTER"/>
    <property type="match status" value="1"/>
</dbReference>
<feature type="domain" description="Helicase C-terminal" evidence="10">
    <location>
        <begin position="250"/>
        <end position="423"/>
    </location>
</feature>
<dbReference type="Gene3D" id="1.20.120.1080">
    <property type="match status" value="1"/>
</dbReference>
<evidence type="ECO:0000256" key="7">
    <source>
        <dbReference type="ARBA" id="ARBA00023187"/>
    </source>
</evidence>
<dbReference type="FunFam" id="3.40.50.300:FF:000007">
    <property type="entry name" value="Pre-mRNA-splicing factor ATP-dependent RNA helicase"/>
    <property type="match status" value="1"/>
</dbReference>
<dbReference type="AlphaFoldDB" id="I7J6J7"/>
<evidence type="ECO:0000256" key="3">
    <source>
        <dbReference type="ARBA" id="ARBA00022741"/>
    </source>
</evidence>
<reference evidence="11 12" key="1">
    <citation type="journal article" date="2012" name="Nucleic Acids Res.">
        <title>Sequencing of the smallest Apicomplexan genome from the human pathogen Babesia microti.</title>
        <authorList>
            <person name="Cornillot E."/>
            <person name="Hadj-Kaddour K."/>
            <person name="Dassouli A."/>
            <person name="Noel B."/>
            <person name="Ranwez V."/>
            <person name="Vacherie B."/>
            <person name="Augagneur Y."/>
            <person name="Bres V."/>
            <person name="Duclos A."/>
            <person name="Randazzo S."/>
            <person name="Carcy B."/>
            <person name="Debierre-Grockiego F."/>
            <person name="Delbecq S."/>
            <person name="Moubri-Menage K."/>
            <person name="Shams-Eldin H."/>
            <person name="Usmani-Brown S."/>
            <person name="Bringaud F."/>
            <person name="Wincker P."/>
            <person name="Vivares C.P."/>
            <person name="Schwarz R.T."/>
            <person name="Schetters T.P."/>
            <person name="Krause P.J."/>
            <person name="Gorenflot A."/>
            <person name="Berry V."/>
            <person name="Barbe V."/>
            <person name="Ben Mamoun C."/>
        </authorList>
    </citation>
    <scope>NUCLEOTIDE SEQUENCE [LARGE SCALE GENOMIC DNA]</scope>
    <source>
        <strain evidence="11 12">RI</strain>
    </source>
</reference>
<keyword evidence="5 11" id="KW-0347">Helicase</keyword>
<dbReference type="InterPro" id="IPR011709">
    <property type="entry name" value="DEAD-box_helicase_OB_fold"/>
</dbReference>
<dbReference type="OMA" id="MKVYPLY"/>
<dbReference type="Pfam" id="PF07717">
    <property type="entry name" value="OB_NTP_bind"/>
    <property type="match status" value="1"/>
</dbReference>
<dbReference type="InterPro" id="IPR027417">
    <property type="entry name" value="P-loop_NTPase"/>
</dbReference>